<proteinExistence type="predicted"/>
<feature type="region of interest" description="Disordered" evidence="1">
    <location>
        <begin position="1133"/>
        <end position="1173"/>
    </location>
</feature>
<dbReference type="InterPro" id="IPR035915">
    <property type="entry name" value="Plakin_repeat_sf"/>
</dbReference>
<feature type="compositionally biased region" description="Basic and acidic residues" evidence="1">
    <location>
        <begin position="1960"/>
        <end position="1971"/>
    </location>
</feature>
<dbReference type="SUPFAM" id="SSF75399">
    <property type="entry name" value="Plakin repeat"/>
    <property type="match status" value="11"/>
</dbReference>
<feature type="compositionally biased region" description="Polar residues" evidence="1">
    <location>
        <begin position="1136"/>
        <end position="1170"/>
    </location>
</feature>
<feature type="compositionally biased region" description="Low complexity" evidence="1">
    <location>
        <begin position="1989"/>
        <end position="2005"/>
    </location>
</feature>
<dbReference type="WBParaSite" id="PSU_v2.g19202.t1">
    <property type="protein sequence ID" value="PSU_v2.g19202.t1"/>
    <property type="gene ID" value="PSU_v2.g19202"/>
</dbReference>
<dbReference type="Gene3D" id="3.30.160.780">
    <property type="match status" value="1"/>
</dbReference>
<feature type="region of interest" description="Disordered" evidence="1">
    <location>
        <begin position="1185"/>
        <end position="1209"/>
    </location>
</feature>
<dbReference type="InterPro" id="IPR001101">
    <property type="entry name" value="Plectin_repeat"/>
</dbReference>
<feature type="region of interest" description="Disordered" evidence="1">
    <location>
        <begin position="1924"/>
        <end position="2014"/>
    </location>
</feature>
<evidence type="ECO:0000313" key="2">
    <source>
        <dbReference type="Proteomes" id="UP000887577"/>
    </source>
</evidence>
<evidence type="ECO:0000256" key="1">
    <source>
        <dbReference type="SAM" id="MobiDB-lite"/>
    </source>
</evidence>
<feature type="region of interest" description="Disordered" evidence="1">
    <location>
        <begin position="555"/>
        <end position="579"/>
    </location>
</feature>
<protein>
    <submittedName>
        <fullName evidence="3">Uncharacterized protein</fullName>
    </submittedName>
</protein>
<organism evidence="2 3">
    <name type="scientific">Panagrolaimus superbus</name>
    <dbReference type="NCBI Taxonomy" id="310955"/>
    <lineage>
        <taxon>Eukaryota</taxon>
        <taxon>Metazoa</taxon>
        <taxon>Ecdysozoa</taxon>
        <taxon>Nematoda</taxon>
        <taxon>Chromadorea</taxon>
        <taxon>Rhabditida</taxon>
        <taxon>Tylenchina</taxon>
        <taxon>Panagrolaimomorpha</taxon>
        <taxon>Panagrolaimoidea</taxon>
        <taxon>Panagrolaimidae</taxon>
        <taxon>Panagrolaimus</taxon>
    </lineage>
</organism>
<accession>A0A914YK07</accession>
<dbReference type="SMART" id="SM00250">
    <property type="entry name" value="PLEC"/>
    <property type="match status" value="20"/>
</dbReference>
<reference evidence="3" key="1">
    <citation type="submission" date="2022-11" db="UniProtKB">
        <authorList>
            <consortium name="WormBaseParasite"/>
        </authorList>
    </citation>
    <scope>IDENTIFICATION</scope>
</reference>
<evidence type="ECO:0000313" key="3">
    <source>
        <dbReference type="WBParaSite" id="PSU_v2.g19202.t1"/>
    </source>
</evidence>
<feature type="compositionally biased region" description="Low complexity" evidence="1">
    <location>
        <begin position="1191"/>
        <end position="1209"/>
    </location>
</feature>
<dbReference type="Gene3D" id="3.90.1290.10">
    <property type="entry name" value="Plakin repeat"/>
    <property type="match status" value="7"/>
</dbReference>
<keyword evidence="2" id="KW-1185">Reference proteome</keyword>
<feature type="compositionally biased region" description="Polar residues" evidence="1">
    <location>
        <begin position="1944"/>
        <end position="1955"/>
    </location>
</feature>
<name>A0A914YK07_9BILA</name>
<dbReference type="GO" id="GO:0005856">
    <property type="term" value="C:cytoskeleton"/>
    <property type="evidence" value="ECO:0007669"/>
    <property type="project" value="InterPro"/>
</dbReference>
<feature type="compositionally biased region" description="Low complexity" evidence="1">
    <location>
        <begin position="1924"/>
        <end position="1933"/>
    </location>
</feature>
<sequence>MYEGVHGGDIEDFDPIGEIPDRATVTEHEEEMEMYQEETVTKTQFYEMEGILHKQTGEILTFVEAIRQGLLDLSHGSGDYFDISGSKISLEEAVERGLIDKNVNDILNSYHGIHHPDTREEITLLQAIQIGLYDPDKRQLRDIHSNELLSLYDSTNICSMANQRKLINQGILKLPPSTLHGAIEQNLLNTESGQFTFKFSGEVMPLKDALYNEYVQISDTKNHAIAITLSDAIEYGFIDGHSGKFVDRNSGEEFDLRKALAKDNEMLNKTVREIVNTDKKERITLSEAMLNNAVNLRQNNFTDLATRQSLSFRQAFDNNLISKPFTLTEAAEKSLVDSYHRFVDKGTQNRWTLLEAIVHGIIDPDVRHIVDPNEQDVISISEALERGLLDAQGKINLEKQQKTIDLYDALHEGLLTKRVRHTIFDVKGIKDTNTGKNLSFNEAVEAGALIVPAERFVDLKSNQGSLLSNASEQMIDPMLKELLTSSIGIKEGSQELTLIRAVAKGIIDPTKGVIIDPRYNREMNAGEAYNSGLITLRGALKLAALFDVHSSLMTPSKKRDQRRRIRRPGQPQEQDLGDDKIKVTLAEAMKQGLIDSRTQRFRQGNQDMSLHDALSQGLIDPSSEWIMPNRHSQVGPTIEEKTQETVTETGQQLAPKIYPDKQLEETVNTVRRVRKTETSAVGGPGGVSVYRAITGGKNSIEVPADGYHIREAERRGIVDLSSGIVSPPGTDKHLSLEEAFTLGVLNPKSLSIKDPKSNRQLSAQEAIEQKVMDRHGFVEYRGRRLTLQEAIEERIAHLDSEPPATISDANKKVIQFSTGSGPVMSFRPVGQAIIEEHEQAWSFDSSVGQLVDTTTGQRMSIENALRNGRLTHDDLRVRDALTGREMTFEEAEKWGIIDSRSGYYLDKSNNARIPFTEAAQQHRIYPTGGVPENAGDAVHTTVKIQTRSQISKKEALNAGAAQEEFNISKLVNANRYDASSGRFHHPDSDKELTLKELIVKGYLNPYATSVVDRRQNRDMKLLDAIEEHIVDDINGTIKDTSSGRDLDFRTAVSQGLIKESISDTLESSLVGGRLDLSTGDYVGSDGRIHKFHDAVKHNIVDGNSITVRDPATGEQLGFHEAVNRNIVDTDRGVIRNQRTNETTSFPQALTSGVLSASGNRPVPSSGSSHSPRIVERKLQLTPYAQEPHRPQQQQQQPSSSSQQDSGVSSFVKNQVSVMERRGTGGDVERLVDLGAGNQVMVKVVRGNDGMEKGEYVDPNSGMKFTIQLHGDPYVTQTTTKVKSTSQVQSVDLEPHAQFVGIDKIKDLRTGRVMSLQDAQRMGLARVDKKGKQSTKSYSVFRSNIQLAVNSGVVDENGEKISLENAISRRLVDIQNLKYNHPKMNEPLDLSRAANMGLIDVTLSETLPKGVCHPVNGEKISIQKAIDLGIINPRSGEVRNPFKNEKLTWIDLVKPVYNSLTMEGIYDPTKGYGVPITHALKEGLIDTRSEQYFNSITGDRLSLADASGKGLIDQETLRVLTSPFLRDYRSGRQLTLIQAIENKLYNPRDRTVKLSDTRTVPISKAVEEGAIPRDVGEKIKKVEKLTFAEALGNGYIDVVRDTFTDPDTGNEVTIAQAVQQGLIDTGNVESPDSDENRNLAKILTSDEFDERSGRIRDRRTGMHLTFRAAVDQGVIDPDSLLHDIESSQTVTIREAINKNIIDSDGKYVDPKTHSKIPLSEASRTGLIAIIASPMQAAQAVTEAVKRRDAEGFKFKIESLDDNSGNKRDSKPKFRDEQTIIRLTPQRVQPGLSARVRSSVTEDPRTSRRSIVDDPVTLADLQHEFIDKIEQAGINIDDKVLENPATMRNVSLREAVETGLFDVVNHEIIHPQSGRHYSLPKAAHMRLMNPDVARSLLESLNLSTDELNQLVPPAGGSTASPVISSYHYTSSSSTSAPQQPIIHSGHSGSSDFRNPQQEQDEEARKSWTKEIRWEGNPAELRQPGGESRVHTFTSPDGTTTTTQTTRSSSHHFSNRD</sequence>
<dbReference type="Proteomes" id="UP000887577">
    <property type="component" value="Unplaced"/>
</dbReference>